<keyword evidence="1" id="KW-0472">Membrane</keyword>
<dbReference type="Proteomes" id="UP001233999">
    <property type="component" value="Unassembled WGS sequence"/>
</dbReference>
<feature type="transmembrane region" description="Helical" evidence="1">
    <location>
        <begin position="15"/>
        <end position="36"/>
    </location>
</feature>
<proteinExistence type="predicted"/>
<evidence type="ECO:0000256" key="1">
    <source>
        <dbReference type="SAM" id="Phobius"/>
    </source>
</evidence>
<evidence type="ECO:0000313" key="2">
    <source>
        <dbReference type="EMBL" id="KAJ9585765.1"/>
    </source>
</evidence>
<keyword evidence="1" id="KW-0812">Transmembrane</keyword>
<comment type="caution">
    <text evidence="2">The sequence shown here is derived from an EMBL/GenBank/DDBJ whole genome shotgun (WGS) entry which is preliminary data.</text>
</comment>
<dbReference type="AlphaFoldDB" id="A0AAD7ZSF0"/>
<organism evidence="2 3">
    <name type="scientific">Diploptera punctata</name>
    <name type="common">Pacific beetle cockroach</name>
    <dbReference type="NCBI Taxonomy" id="6984"/>
    <lineage>
        <taxon>Eukaryota</taxon>
        <taxon>Metazoa</taxon>
        <taxon>Ecdysozoa</taxon>
        <taxon>Arthropoda</taxon>
        <taxon>Hexapoda</taxon>
        <taxon>Insecta</taxon>
        <taxon>Pterygota</taxon>
        <taxon>Neoptera</taxon>
        <taxon>Polyneoptera</taxon>
        <taxon>Dictyoptera</taxon>
        <taxon>Blattodea</taxon>
        <taxon>Blaberoidea</taxon>
        <taxon>Blaberidae</taxon>
        <taxon>Diplopterinae</taxon>
        <taxon>Diploptera</taxon>
    </lineage>
</organism>
<reference evidence="2" key="1">
    <citation type="journal article" date="2023" name="IScience">
        <title>Live-bearing cockroach genome reveals convergent evolutionary mechanisms linked to viviparity in insects and beyond.</title>
        <authorList>
            <person name="Fouks B."/>
            <person name="Harrison M.C."/>
            <person name="Mikhailova A.A."/>
            <person name="Marchal E."/>
            <person name="English S."/>
            <person name="Carruthers M."/>
            <person name="Jennings E.C."/>
            <person name="Chiamaka E.L."/>
            <person name="Frigard R.A."/>
            <person name="Pippel M."/>
            <person name="Attardo G.M."/>
            <person name="Benoit J.B."/>
            <person name="Bornberg-Bauer E."/>
            <person name="Tobe S.S."/>
        </authorList>
    </citation>
    <scope>NUCLEOTIDE SEQUENCE</scope>
    <source>
        <strain evidence="2">Stay&amp;Tobe</strain>
    </source>
</reference>
<dbReference type="EMBL" id="JASPKZ010007250">
    <property type="protein sequence ID" value="KAJ9585765.1"/>
    <property type="molecule type" value="Genomic_DNA"/>
</dbReference>
<keyword evidence="3" id="KW-1185">Reference proteome</keyword>
<reference evidence="2" key="2">
    <citation type="submission" date="2023-05" db="EMBL/GenBank/DDBJ databases">
        <authorList>
            <person name="Fouks B."/>
        </authorList>
    </citation>
    <scope>NUCLEOTIDE SEQUENCE</scope>
    <source>
        <strain evidence="2">Stay&amp;Tobe</strain>
        <tissue evidence="2">Testes</tissue>
    </source>
</reference>
<feature type="non-terminal residue" evidence="2">
    <location>
        <position position="1"/>
    </location>
</feature>
<feature type="non-terminal residue" evidence="2">
    <location>
        <position position="54"/>
    </location>
</feature>
<gene>
    <name evidence="2" type="ORF">L9F63_002460</name>
</gene>
<protein>
    <submittedName>
        <fullName evidence="2">Uncharacterized protein</fullName>
    </submittedName>
</protein>
<sequence>RFSLICCRLPIPPMFYQYIFCVFPNMLIPIISILFWNNSPATSLILFLIPRTFH</sequence>
<accession>A0AAD7ZSF0</accession>
<evidence type="ECO:0000313" key="3">
    <source>
        <dbReference type="Proteomes" id="UP001233999"/>
    </source>
</evidence>
<keyword evidence="1" id="KW-1133">Transmembrane helix</keyword>
<name>A0AAD7ZSF0_DIPPU</name>